<dbReference type="AlphaFoldDB" id="A0A437AEC8"/>
<proteinExistence type="predicted"/>
<reference evidence="1 2" key="1">
    <citation type="submission" date="2019-01" db="EMBL/GenBank/DDBJ databases">
        <title>Intercellular communication is required for trap formation in the nematode-trapping fungus Duddingtonia flagrans.</title>
        <authorList>
            <person name="Youssar L."/>
            <person name="Wernet V."/>
            <person name="Hensel N."/>
            <person name="Hildebrandt H.-G."/>
            <person name="Fischer R."/>
        </authorList>
    </citation>
    <scope>NUCLEOTIDE SEQUENCE [LARGE SCALE GENOMIC DNA]</scope>
    <source>
        <strain evidence="1 2">CBS H-5679</strain>
    </source>
</reference>
<sequence>MRTQDRPPGSELVAARRYKSVQEYTTLTNTSSLRSAESAAEHYTKENLSPSFLFPIRNIIFCCIKGGSNDYGVITGSILGTVDTSRPFINAFSKFSARYPEASTNDSFTTAYTYCTGESDADPKSHIIFSSAITGTDDPRDALLIGYNDVFDIVDPALVLQPYFDGTIPNPIINATTRNGAVKAAADIFNLSQPAGTRYTMGAFAIYPDLKLLKNSPKHLEGRNYYRD</sequence>
<evidence type="ECO:0000313" key="1">
    <source>
        <dbReference type="EMBL" id="RVD89659.1"/>
    </source>
</evidence>
<protein>
    <submittedName>
        <fullName evidence="1">Uncharacterized protein</fullName>
    </submittedName>
</protein>
<accession>A0A437AEC8</accession>
<gene>
    <name evidence="1" type="ORF">DFL_000657</name>
</gene>
<organism evidence="1 2">
    <name type="scientific">Arthrobotrys flagrans</name>
    <name type="common">Nematode-trapping fungus</name>
    <name type="synonym">Trichothecium flagrans</name>
    <dbReference type="NCBI Taxonomy" id="97331"/>
    <lineage>
        <taxon>Eukaryota</taxon>
        <taxon>Fungi</taxon>
        <taxon>Dikarya</taxon>
        <taxon>Ascomycota</taxon>
        <taxon>Pezizomycotina</taxon>
        <taxon>Orbiliomycetes</taxon>
        <taxon>Orbiliales</taxon>
        <taxon>Orbiliaceae</taxon>
        <taxon>Arthrobotrys</taxon>
    </lineage>
</organism>
<dbReference type="GeneID" id="93582968"/>
<dbReference type="EMBL" id="SAEB01000001">
    <property type="protein sequence ID" value="RVD89659.1"/>
    <property type="molecule type" value="Genomic_DNA"/>
</dbReference>
<evidence type="ECO:0000313" key="2">
    <source>
        <dbReference type="Proteomes" id="UP000283090"/>
    </source>
</evidence>
<keyword evidence="2" id="KW-1185">Reference proteome</keyword>
<name>A0A437AEC8_ARTFL</name>
<comment type="caution">
    <text evidence="1">The sequence shown here is derived from an EMBL/GenBank/DDBJ whole genome shotgun (WGS) entry which is preliminary data.</text>
</comment>
<dbReference type="Proteomes" id="UP000283090">
    <property type="component" value="Unassembled WGS sequence"/>
</dbReference>
<dbReference type="VEuPathDB" id="FungiDB:DFL_000657"/>
<dbReference type="RefSeq" id="XP_067495203.1">
    <property type="nucleotide sequence ID" value="XM_067636020.1"/>
</dbReference>
<dbReference type="OrthoDB" id="2151789at2759"/>